<dbReference type="InterPro" id="IPR020846">
    <property type="entry name" value="MFS_dom"/>
</dbReference>
<dbReference type="EMBL" id="QREH01000001">
    <property type="protein sequence ID" value="REE03252.1"/>
    <property type="molecule type" value="Genomic_DNA"/>
</dbReference>
<dbReference type="Pfam" id="PF07690">
    <property type="entry name" value="MFS_1"/>
    <property type="match status" value="1"/>
</dbReference>
<dbReference type="OrthoDB" id="9776171at2"/>
<dbReference type="Gene3D" id="1.20.1250.20">
    <property type="entry name" value="MFS general substrate transporter like domains"/>
    <property type="match status" value="1"/>
</dbReference>
<dbReference type="AlphaFoldDB" id="A0A3D9LAV6"/>
<dbReference type="InterPro" id="IPR036259">
    <property type="entry name" value="MFS_trans_sf"/>
</dbReference>
<feature type="transmembrane region" description="Helical" evidence="5">
    <location>
        <begin position="310"/>
        <end position="328"/>
    </location>
</feature>
<feature type="transmembrane region" description="Helical" evidence="5">
    <location>
        <begin position="238"/>
        <end position="257"/>
    </location>
</feature>
<organism evidence="7 8">
    <name type="scientific">Citricoccus muralis</name>
    <dbReference type="NCBI Taxonomy" id="169134"/>
    <lineage>
        <taxon>Bacteria</taxon>
        <taxon>Bacillati</taxon>
        <taxon>Actinomycetota</taxon>
        <taxon>Actinomycetes</taxon>
        <taxon>Micrococcales</taxon>
        <taxon>Micrococcaceae</taxon>
        <taxon>Citricoccus</taxon>
    </lineage>
</organism>
<dbReference type="SUPFAM" id="SSF103473">
    <property type="entry name" value="MFS general substrate transporter"/>
    <property type="match status" value="1"/>
</dbReference>
<evidence type="ECO:0000313" key="7">
    <source>
        <dbReference type="EMBL" id="REE03252.1"/>
    </source>
</evidence>
<feature type="transmembrane region" description="Helical" evidence="5">
    <location>
        <begin position="176"/>
        <end position="197"/>
    </location>
</feature>
<evidence type="ECO:0000256" key="5">
    <source>
        <dbReference type="SAM" id="Phobius"/>
    </source>
</evidence>
<name>A0A3D9LAV6_9MICC</name>
<accession>A0A3D9LAV6</accession>
<feature type="transmembrane region" description="Helical" evidence="5">
    <location>
        <begin position="107"/>
        <end position="123"/>
    </location>
</feature>
<dbReference type="PANTHER" id="PTHR23534">
    <property type="entry name" value="MFS PERMEASE"/>
    <property type="match status" value="1"/>
</dbReference>
<dbReference type="Proteomes" id="UP000256727">
    <property type="component" value="Unassembled WGS sequence"/>
</dbReference>
<dbReference type="GO" id="GO:0022857">
    <property type="term" value="F:transmembrane transporter activity"/>
    <property type="evidence" value="ECO:0007669"/>
    <property type="project" value="InterPro"/>
</dbReference>
<dbReference type="PROSITE" id="PS50850">
    <property type="entry name" value="MFS"/>
    <property type="match status" value="1"/>
</dbReference>
<gene>
    <name evidence="7" type="ORF">C8E99_1059</name>
</gene>
<feature type="transmembrane region" description="Helical" evidence="5">
    <location>
        <begin position="277"/>
        <end position="298"/>
    </location>
</feature>
<feature type="transmembrane region" description="Helical" evidence="5">
    <location>
        <begin position="81"/>
        <end position="101"/>
    </location>
</feature>
<dbReference type="RefSeq" id="WP_115931396.1">
    <property type="nucleotide sequence ID" value="NZ_QREH01000001.1"/>
</dbReference>
<evidence type="ECO:0000256" key="3">
    <source>
        <dbReference type="ARBA" id="ARBA00022989"/>
    </source>
</evidence>
<comment type="caution">
    <text evidence="7">The sequence shown here is derived from an EMBL/GenBank/DDBJ whole genome shotgun (WGS) entry which is preliminary data.</text>
</comment>
<evidence type="ECO:0000259" key="6">
    <source>
        <dbReference type="PROSITE" id="PS50850"/>
    </source>
</evidence>
<feature type="domain" description="Major facilitator superfamily (MFS) profile" evidence="6">
    <location>
        <begin position="15"/>
        <end position="423"/>
    </location>
</feature>
<feature type="transmembrane region" description="Helical" evidence="5">
    <location>
        <begin position="371"/>
        <end position="389"/>
    </location>
</feature>
<feature type="transmembrane region" description="Helical" evidence="5">
    <location>
        <begin position="49"/>
        <end position="69"/>
    </location>
</feature>
<evidence type="ECO:0000313" key="8">
    <source>
        <dbReference type="Proteomes" id="UP000256727"/>
    </source>
</evidence>
<feature type="transmembrane region" description="Helical" evidence="5">
    <location>
        <begin position="395"/>
        <end position="416"/>
    </location>
</feature>
<feature type="transmembrane region" description="Helical" evidence="5">
    <location>
        <begin position="334"/>
        <end position="359"/>
    </location>
</feature>
<dbReference type="PANTHER" id="PTHR23534:SF1">
    <property type="entry name" value="MAJOR FACILITATOR SUPERFAMILY PROTEIN"/>
    <property type="match status" value="1"/>
</dbReference>
<evidence type="ECO:0000256" key="2">
    <source>
        <dbReference type="ARBA" id="ARBA00022692"/>
    </source>
</evidence>
<protein>
    <submittedName>
        <fullName evidence="7">Putative MFS family arabinose efflux permease</fullName>
    </submittedName>
</protein>
<dbReference type="InterPro" id="IPR011701">
    <property type="entry name" value="MFS"/>
</dbReference>
<keyword evidence="3 5" id="KW-1133">Transmembrane helix</keyword>
<keyword evidence="8" id="KW-1185">Reference proteome</keyword>
<dbReference type="GO" id="GO:0005886">
    <property type="term" value="C:plasma membrane"/>
    <property type="evidence" value="ECO:0007669"/>
    <property type="project" value="UniProtKB-SubCell"/>
</dbReference>
<evidence type="ECO:0000256" key="1">
    <source>
        <dbReference type="ARBA" id="ARBA00004651"/>
    </source>
</evidence>
<proteinExistence type="predicted"/>
<keyword evidence="2 5" id="KW-0812">Transmembrane</keyword>
<evidence type="ECO:0000256" key="4">
    <source>
        <dbReference type="ARBA" id="ARBA00023136"/>
    </source>
</evidence>
<sequence>MTTTVPDLHAVQSRTVRTLSIAQVFSGLGNGSTLALGSILAVDLAGSEAWAGAVNTALTLGTAATAIPLSQLALARGRRAALTTGLGAAIIGAGLMVAAVLTTGFPLLLAGAFLVGLGSAVNLQARFAVTDLAVPARRGRDLSLVVWAITIGAVAGPNMVGPGAVLAGWLGIPAQAGPFVISAAGMVLGVGIIAVFLRPDPLLTRRALDGNANEHSGPTGGKNPWRAGWQILRAHPTAAAAVTAVVAAHAVMVAVMSMTPLHMQHQAGATAGHLDTIALIGFTISLHIAGMYALSPVMGWLTDRLGPTPTVLTGMGTLITAVALTGLAPGHMGAVTAGLVLLGLGWSAVTVAGSTLLVSSLAPAQRVPAQGFSDATMSLAGAAGAAAAGPAMGLIGYPGVSALAALLVIAATLVLLRLNRATR</sequence>
<comment type="subcellular location">
    <subcellularLocation>
        <location evidence="1">Cell membrane</location>
        <topology evidence="1">Multi-pass membrane protein</topology>
    </subcellularLocation>
</comment>
<reference evidence="7 8" key="1">
    <citation type="submission" date="2018-07" db="EMBL/GenBank/DDBJ databases">
        <title>Sequencing the genomes of 1000 actinobacteria strains.</title>
        <authorList>
            <person name="Klenk H.-P."/>
        </authorList>
    </citation>
    <scope>NUCLEOTIDE SEQUENCE [LARGE SCALE GENOMIC DNA]</scope>
    <source>
        <strain evidence="7 8">DSM 14442</strain>
    </source>
</reference>
<keyword evidence="4 5" id="KW-0472">Membrane</keyword>
<feature type="transmembrane region" description="Helical" evidence="5">
    <location>
        <begin position="144"/>
        <end position="170"/>
    </location>
</feature>